<feature type="region of interest" description="Disordered" evidence="1">
    <location>
        <begin position="76"/>
        <end position="102"/>
    </location>
</feature>
<feature type="domain" description="SERTA" evidence="2">
    <location>
        <begin position="27"/>
        <end position="74"/>
    </location>
</feature>
<reference evidence="3" key="2">
    <citation type="submission" date="2025-08" db="UniProtKB">
        <authorList>
            <consortium name="Ensembl"/>
        </authorList>
    </citation>
    <scope>IDENTIFICATION</scope>
</reference>
<accession>A0AAY5EF01</accession>
<name>A0AAY5EF01_ELEEL</name>
<dbReference type="GO" id="GO:0005634">
    <property type="term" value="C:nucleus"/>
    <property type="evidence" value="ECO:0007669"/>
    <property type="project" value="TreeGrafter"/>
</dbReference>
<dbReference type="InterPro" id="IPR009263">
    <property type="entry name" value="SERTA_dom"/>
</dbReference>
<dbReference type="Pfam" id="PF06031">
    <property type="entry name" value="SERTA"/>
    <property type="match status" value="1"/>
</dbReference>
<dbReference type="GeneTree" id="ENSGT00940000178911"/>
<organism evidence="3 4">
    <name type="scientific">Electrophorus electricus</name>
    <name type="common">Electric eel</name>
    <name type="synonym">Gymnotus electricus</name>
    <dbReference type="NCBI Taxonomy" id="8005"/>
    <lineage>
        <taxon>Eukaryota</taxon>
        <taxon>Metazoa</taxon>
        <taxon>Chordata</taxon>
        <taxon>Craniata</taxon>
        <taxon>Vertebrata</taxon>
        <taxon>Euteleostomi</taxon>
        <taxon>Actinopterygii</taxon>
        <taxon>Neopterygii</taxon>
        <taxon>Teleostei</taxon>
        <taxon>Ostariophysi</taxon>
        <taxon>Gymnotiformes</taxon>
        <taxon>Gymnotoidei</taxon>
        <taxon>Gymnotidae</taxon>
        <taxon>Electrophorus</taxon>
    </lineage>
</organism>
<dbReference type="Ensembl" id="ENSEEET00000064662.1">
    <property type="protein sequence ID" value="ENSEEEP00000055139.1"/>
    <property type="gene ID" value="ENSEEEG00000026081.1"/>
</dbReference>
<keyword evidence="4" id="KW-1185">Reference proteome</keyword>
<sequence length="261" mass="28024">EALLYGKRTLQEKDSGQPYNVILSWLCCVQRQAVLQLSLQKLCCFPPHAETALVRRVLIANTLRLLRDELGQQGALPEAPGLSEAVEGSRREEPLSQGEGSLTPAWVLEQDGEDLFSAVTAMGGLCPAACLPSCSSSSVPQHEPQHTGSRIDVPAAETSQKESQVHTGTTGPTLCEPHMDSSHHTHFCSPTPLSVVPSPSSSSFLPDLSLDDFLVSDLDNFLCEFNACGSNLSPTPSSTPKLFPMGTDDIMEHIMEVLVGS</sequence>
<dbReference type="PROSITE" id="PS51053">
    <property type="entry name" value="SERTA"/>
    <property type="match status" value="1"/>
</dbReference>
<dbReference type="PANTHER" id="PTHR16277:SF7">
    <property type="entry name" value="RE12330P"/>
    <property type="match status" value="1"/>
</dbReference>
<evidence type="ECO:0000313" key="4">
    <source>
        <dbReference type="Proteomes" id="UP000314983"/>
    </source>
</evidence>
<protein>
    <recommendedName>
        <fullName evidence="2">SERTA domain-containing protein</fullName>
    </recommendedName>
</protein>
<reference evidence="3 4" key="1">
    <citation type="submission" date="2020-05" db="EMBL/GenBank/DDBJ databases">
        <title>Electrophorus electricus (electric eel) genome, fEleEle1, primary haplotype.</title>
        <authorList>
            <person name="Myers G."/>
            <person name="Meyer A."/>
            <person name="Fedrigo O."/>
            <person name="Formenti G."/>
            <person name="Rhie A."/>
            <person name="Tracey A."/>
            <person name="Sims Y."/>
            <person name="Jarvis E.D."/>
        </authorList>
    </citation>
    <scope>NUCLEOTIDE SEQUENCE [LARGE SCALE GENOMIC DNA]</scope>
</reference>
<proteinExistence type="predicted"/>
<evidence type="ECO:0000259" key="2">
    <source>
        <dbReference type="PROSITE" id="PS51053"/>
    </source>
</evidence>
<dbReference type="InterPro" id="IPR052262">
    <property type="entry name" value="E2F-SERTA_domain_protein"/>
</dbReference>
<reference evidence="3" key="3">
    <citation type="submission" date="2025-09" db="UniProtKB">
        <authorList>
            <consortium name="Ensembl"/>
        </authorList>
    </citation>
    <scope>IDENTIFICATION</scope>
</reference>
<dbReference type="Proteomes" id="UP000314983">
    <property type="component" value="Chromosome 16"/>
</dbReference>
<dbReference type="AlphaFoldDB" id="A0AAY5EF01"/>
<evidence type="ECO:0000256" key="1">
    <source>
        <dbReference type="SAM" id="MobiDB-lite"/>
    </source>
</evidence>
<dbReference type="PANTHER" id="PTHR16277">
    <property type="entry name" value="CELL DIVISION CYCLE ASSOCIATED PROTEIN 4/SERTA DOMAIN-CONTAINING PROTEIN 2"/>
    <property type="match status" value="1"/>
</dbReference>
<evidence type="ECO:0000313" key="3">
    <source>
        <dbReference type="Ensembl" id="ENSEEEP00000055139.1"/>
    </source>
</evidence>